<evidence type="ECO:0000256" key="5">
    <source>
        <dbReference type="ARBA" id="ARBA00023033"/>
    </source>
</evidence>
<evidence type="ECO:0000256" key="3">
    <source>
        <dbReference type="ARBA" id="ARBA00022827"/>
    </source>
</evidence>
<dbReference type="PRINTS" id="PR00420">
    <property type="entry name" value="RNGMNOXGNASE"/>
</dbReference>
<dbReference type="EMBL" id="VLJT01000036">
    <property type="protein sequence ID" value="TWH14818.1"/>
    <property type="molecule type" value="Genomic_DNA"/>
</dbReference>
<gene>
    <name evidence="7" type="ORF">L618_003700000090</name>
</gene>
<dbReference type="InterPro" id="IPR036188">
    <property type="entry name" value="FAD/NAD-bd_sf"/>
</dbReference>
<dbReference type="Proteomes" id="UP000317573">
    <property type="component" value="Unassembled WGS sequence"/>
</dbReference>
<evidence type="ECO:0000256" key="4">
    <source>
        <dbReference type="ARBA" id="ARBA00023002"/>
    </source>
</evidence>
<evidence type="ECO:0000256" key="1">
    <source>
        <dbReference type="ARBA" id="ARBA00001974"/>
    </source>
</evidence>
<dbReference type="GO" id="GO:0071949">
    <property type="term" value="F:FAD binding"/>
    <property type="evidence" value="ECO:0007669"/>
    <property type="project" value="InterPro"/>
</dbReference>
<comment type="caution">
    <text evidence="7">The sequence shown here is derived from an EMBL/GenBank/DDBJ whole genome shotgun (WGS) entry which is preliminary data.</text>
</comment>
<dbReference type="PANTHER" id="PTHR13789:SF318">
    <property type="entry name" value="GERANYLGERANYL DIPHOSPHATE REDUCTASE"/>
    <property type="match status" value="1"/>
</dbReference>
<comment type="cofactor">
    <cofactor evidence="1">
        <name>FAD</name>
        <dbReference type="ChEBI" id="CHEBI:57692"/>
    </cofactor>
</comment>
<dbReference type="Gene3D" id="3.30.9.20">
    <property type="match status" value="1"/>
</dbReference>
<dbReference type="Pfam" id="PF01494">
    <property type="entry name" value="FAD_binding_3"/>
    <property type="match status" value="1"/>
</dbReference>
<keyword evidence="2" id="KW-0285">Flavoprotein</keyword>
<proteinExistence type="predicted"/>
<sequence>MSNPETNYSPGSAHLRVACIGGGPGGLFAAIALAQTVPGTTIDVFERNHESDIFGFGVVFSDATLDNVDRTDPVLRRTLAEQGRHWDTIEVRNQGTTISAGGNGMAAIHRRVLLGALRERATELGVRLHFSSTVNVDDLDASGNYDLIVAADGANSATRERFVDRLGHSVDVATVKFIWFGTTFAFDGLTFLHKQSEHGNFAVHAYPIGSGLSTFIVETDEQTWHRAGLDGFDLTKPPGESDLITQRYLEALFADEIDGHPLVANNSRWANFRTRRTQRWHTTADHGTPVVLLGDAVHTAHFSVGSGTKMAMEDAAVLAHAVATEAELESALVTFEEIRRPQVAKIQDSAKPSLSWWDHFGEYYRALEPWQFGFHFFSRAISAEKIRVRDSQFVAAAEQSWIARHGSAPLDTPLTIGSRTLCTRLLRLDENTDQQVTLTDDTITLVATSDGATALALFDAPDSDATSLAAAVIADLGTLAQQNPEAVVIRGGTALSRALSAERIRFVHRIPAIVIDRPTSIRERRAVDERDCAATLVLSGRADAVAFESEPLTPRRVLTSAEVGK</sequence>
<name>A0A562DZA6_RHORH</name>
<dbReference type="RefSeq" id="WP_145692553.1">
    <property type="nucleotide sequence ID" value="NZ_VLJT01000036.1"/>
</dbReference>
<protein>
    <submittedName>
        <fullName evidence="7">Anthraniloyl-CoA monooxygenase</fullName>
    </submittedName>
</protein>
<dbReference type="PANTHER" id="PTHR13789">
    <property type="entry name" value="MONOOXYGENASE"/>
    <property type="match status" value="1"/>
</dbReference>
<keyword evidence="3" id="KW-0274">FAD</keyword>
<evidence type="ECO:0000313" key="8">
    <source>
        <dbReference type="Proteomes" id="UP000317573"/>
    </source>
</evidence>
<organism evidence="7 8">
    <name type="scientific">Rhodococcus rhodochrous J45</name>
    <dbReference type="NCBI Taxonomy" id="935266"/>
    <lineage>
        <taxon>Bacteria</taxon>
        <taxon>Bacillati</taxon>
        <taxon>Actinomycetota</taxon>
        <taxon>Actinomycetes</taxon>
        <taxon>Mycobacteriales</taxon>
        <taxon>Nocardiaceae</taxon>
        <taxon>Rhodococcus</taxon>
    </lineage>
</organism>
<dbReference type="InterPro" id="IPR002938">
    <property type="entry name" value="FAD-bd"/>
</dbReference>
<evidence type="ECO:0000313" key="7">
    <source>
        <dbReference type="EMBL" id="TWH14818.1"/>
    </source>
</evidence>
<dbReference type="AlphaFoldDB" id="A0A562DZA6"/>
<dbReference type="InterPro" id="IPR050493">
    <property type="entry name" value="FAD-dep_Monooxygenase_BioMet"/>
</dbReference>
<keyword evidence="4" id="KW-0560">Oxidoreductase</keyword>
<dbReference type="SUPFAM" id="SSF51905">
    <property type="entry name" value="FAD/NAD(P)-binding domain"/>
    <property type="match status" value="1"/>
</dbReference>
<reference evidence="7 8" key="1">
    <citation type="submission" date="2019-07" db="EMBL/GenBank/DDBJ databases">
        <title>Genome sequencing of lignin-degrading bacterial isolates.</title>
        <authorList>
            <person name="Gladden J."/>
        </authorList>
    </citation>
    <scope>NUCLEOTIDE SEQUENCE [LARGE SCALE GENOMIC DNA]</scope>
    <source>
        <strain evidence="7 8">J45</strain>
    </source>
</reference>
<dbReference type="GO" id="GO:0004497">
    <property type="term" value="F:monooxygenase activity"/>
    <property type="evidence" value="ECO:0007669"/>
    <property type="project" value="UniProtKB-KW"/>
</dbReference>
<keyword evidence="5 7" id="KW-0503">Monooxygenase</keyword>
<evidence type="ECO:0000259" key="6">
    <source>
        <dbReference type="Pfam" id="PF01494"/>
    </source>
</evidence>
<feature type="domain" description="FAD-binding" evidence="6">
    <location>
        <begin position="16"/>
        <end position="348"/>
    </location>
</feature>
<dbReference type="Gene3D" id="3.50.50.60">
    <property type="entry name" value="FAD/NAD(P)-binding domain"/>
    <property type="match status" value="1"/>
</dbReference>
<evidence type="ECO:0000256" key="2">
    <source>
        <dbReference type="ARBA" id="ARBA00022630"/>
    </source>
</evidence>
<accession>A0A562DZA6</accession>